<dbReference type="Pfam" id="PF03190">
    <property type="entry name" value="Thioredox_DsbH"/>
    <property type="match status" value="1"/>
</dbReference>
<gene>
    <name evidence="2" type="ORF">DXU93_06260</name>
</gene>
<dbReference type="InterPro" id="IPR004879">
    <property type="entry name" value="Ssp411-like_TRX"/>
</dbReference>
<dbReference type="InterPro" id="IPR024705">
    <property type="entry name" value="Ssp411"/>
</dbReference>
<organism evidence="2 3">
    <name type="scientific">Brumimicrobium aurantiacum</name>
    <dbReference type="NCBI Taxonomy" id="1737063"/>
    <lineage>
        <taxon>Bacteria</taxon>
        <taxon>Pseudomonadati</taxon>
        <taxon>Bacteroidota</taxon>
        <taxon>Flavobacteriia</taxon>
        <taxon>Flavobacteriales</taxon>
        <taxon>Crocinitomicaceae</taxon>
        <taxon>Brumimicrobium</taxon>
    </lineage>
</organism>
<dbReference type="InterPro" id="IPR013766">
    <property type="entry name" value="Thioredoxin_domain"/>
</dbReference>
<feature type="domain" description="Thioredoxin" evidence="1">
    <location>
        <begin position="1"/>
        <end position="129"/>
    </location>
</feature>
<dbReference type="PANTHER" id="PTHR42899:SF1">
    <property type="entry name" value="SPERMATOGENESIS-ASSOCIATED PROTEIN 20"/>
    <property type="match status" value="1"/>
</dbReference>
<dbReference type="InterPro" id="IPR036249">
    <property type="entry name" value="Thioredoxin-like_sf"/>
</dbReference>
<dbReference type="PROSITE" id="PS51352">
    <property type="entry name" value="THIOREDOXIN_2"/>
    <property type="match status" value="1"/>
</dbReference>
<sequence length="570" mass="65625">MKYILLFFFFTSFVTMSQSIAWRQLSSAVLEEAKSENKIILLNLKANWCHWCHVMDDSTYSNLAVQEYIETHFIPVKADQDANPELSARYKEYGWPATIFINGNGEDVVKRAGYISPEPFLRLLKAIVADPSPEEETGFPTVLKASPDSDKSVLNDLQKAFENALDYEDGGFDQDQKFIENDTYEYALFNGKEVKIKNWIKTSVNGARKLCDPAWGGVYQYSTHDDWEHLHFEKLLSIQTRYLRIFHYFNLYFPEEETAQKEIDGILRYINRFFKHENGLYSNAQDADLVQGEHAEEYFRLGDKERMKLGVPKVDTNTYTYNNAELARSLLILSYGNEGDGSYARTSHKILESLAQRKASNNLYFHAAEKRKVWSLKDQIAMALLLIEELKANQNNKEVKELLNTFLSAVAKQFINENGSAKSFVGDNGLIAQPLIEENIQLARIFNWYSYFSNQKKYKVLAKGLFDYLIHPEIAKVYYSQPALLMLSKELNEAPLEFVFVRNGEGSSLSDKARSYAPFYSLFSDYSKDELPQEKEELFGDFEVNVLFACTANYCSSPMYDKGDVGEFFK</sequence>
<dbReference type="OrthoDB" id="9762614at2"/>
<dbReference type="SUPFAM" id="SSF48208">
    <property type="entry name" value="Six-hairpin glycosidases"/>
    <property type="match status" value="1"/>
</dbReference>
<dbReference type="AlphaFoldDB" id="A0A3E1EYF6"/>
<dbReference type="SUPFAM" id="SSF52833">
    <property type="entry name" value="Thioredoxin-like"/>
    <property type="match status" value="1"/>
</dbReference>
<evidence type="ECO:0000313" key="2">
    <source>
        <dbReference type="EMBL" id="RFC54590.1"/>
    </source>
</evidence>
<evidence type="ECO:0000313" key="3">
    <source>
        <dbReference type="Proteomes" id="UP000257127"/>
    </source>
</evidence>
<dbReference type="InterPro" id="IPR008928">
    <property type="entry name" value="6-hairpin_glycosidase_sf"/>
</dbReference>
<reference evidence="2 3" key="1">
    <citation type="submission" date="2018-08" db="EMBL/GenBank/DDBJ databases">
        <title>The draft genome squence of Brumimicrobium sp. N62.</title>
        <authorList>
            <person name="Du Z.-J."/>
            <person name="Luo H.-R."/>
        </authorList>
    </citation>
    <scope>NUCLEOTIDE SEQUENCE [LARGE SCALE GENOMIC DNA]</scope>
    <source>
        <strain evidence="2 3">N62</strain>
    </source>
</reference>
<dbReference type="Proteomes" id="UP000257127">
    <property type="component" value="Unassembled WGS sequence"/>
</dbReference>
<dbReference type="PANTHER" id="PTHR42899">
    <property type="entry name" value="SPERMATOGENESIS-ASSOCIATED PROTEIN 20"/>
    <property type="match status" value="1"/>
</dbReference>
<protein>
    <submittedName>
        <fullName evidence="2">Thioredoxin domain-containing protein</fullName>
    </submittedName>
</protein>
<proteinExistence type="predicted"/>
<accession>A0A3E1EYF6</accession>
<dbReference type="GO" id="GO:0005975">
    <property type="term" value="P:carbohydrate metabolic process"/>
    <property type="evidence" value="ECO:0007669"/>
    <property type="project" value="InterPro"/>
</dbReference>
<name>A0A3E1EYF6_9FLAO</name>
<dbReference type="Gene3D" id="3.40.30.10">
    <property type="entry name" value="Glutaredoxin"/>
    <property type="match status" value="1"/>
</dbReference>
<dbReference type="RefSeq" id="WP_116880425.1">
    <property type="nucleotide sequence ID" value="NZ_QURB01000003.1"/>
</dbReference>
<comment type="caution">
    <text evidence="2">The sequence shown here is derived from an EMBL/GenBank/DDBJ whole genome shotgun (WGS) entry which is preliminary data.</text>
</comment>
<dbReference type="EMBL" id="QURB01000003">
    <property type="protein sequence ID" value="RFC54590.1"/>
    <property type="molecule type" value="Genomic_DNA"/>
</dbReference>
<evidence type="ECO:0000259" key="1">
    <source>
        <dbReference type="PROSITE" id="PS51352"/>
    </source>
</evidence>
<keyword evidence="3" id="KW-1185">Reference proteome</keyword>